<comment type="caution">
    <text evidence="1">The sequence shown here is derived from an EMBL/GenBank/DDBJ whole genome shotgun (WGS) entry which is preliminary data.</text>
</comment>
<gene>
    <name evidence="1" type="ORF">PLEPLA_LOCUS12207</name>
</gene>
<evidence type="ECO:0000313" key="2">
    <source>
        <dbReference type="Proteomes" id="UP001153269"/>
    </source>
</evidence>
<dbReference type="AlphaFoldDB" id="A0A9N7U4H4"/>
<sequence>MKPTDPVDRIISLLFRWSGGFRGALCEALVFCDAARRMVFALHVIVMSSAFFNPSFAFSSHFDTGLRYSVPIGKLAFNPPLGAGADAWQRTTQVLLQCYGTTEQESHGCAPPGMQEHSVLYLCTQSHINKHIPRQRETTMGPLRHHMALYKLVVGDGHTIAGLLTTNHPRGKPQPSVCGNYCNQHLACFCFSTTESSPIRRAEEEEDNA</sequence>
<keyword evidence="2" id="KW-1185">Reference proteome</keyword>
<organism evidence="1 2">
    <name type="scientific">Pleuronectes platessa</name>
    <name type="common">European plaice</name>
    <dbReference type="NCBI Taxonomy" id="8262"/>
    <lineage>
        <taxon>Eukaryota</taxon>
        <taxon>Metazoa</taxon>
        <taxon>Chordata</taxon>
        <taxon>Craniata</taxon>
        <taxon>Vertebrata</taxon>
        <taxon>Euteleostomi</taxon>
        <taxon>Actinopterygii</taxon>
        <taxon>Neopterygii</taxon>
        <taxon>Teleostei</taxon>
        <taxon>Neoteleostei</taxon>
        <taxon>Acanthomorphata</taxon>
        <taxon>Carangaria</taxon>
        <taxon>Pleuronectiformes</taxon>
        <taxon>Pleuronectoidei</taxon>
        <taxon>Pleuronectidae</taxon>
        <taxon>Pleuronectes</taxon>
    </lineage>
</organism>
<reference evidence="1" key="1">
    <citation type="submission" date="2020-03" db="EMBL/GenBank/DDBJ databases">
        <authorList>
            <person name="Weist P."/>
        </authorList>
    </citation>
    <scope>NUCLEOTIDE SEQUENCE</scope>
</reference>
<protein>
    <submittedName>
        <fullName evidence="1">Uncharacterized protein</fullName>
    </submittedName>
</protein>
<accession>A0A9N7U4H4</accession>
<name>A0A9N7U4H4_PLEPL</name>
<dbReference type="EMBL" id="CADEAL010000720">
    <property type="protein sequence ID" value="CAB1424285.1"/>
    <property type="molecule type" value="Genomic_DNA"/>
</dbReference>
<evidence type="ECO:0000313" key="1">
    <source>
        <dbReference type="EMBL" id="CAB1424285.1"/>
    </source>
</evidence>
<dbReference type="Proteomes" id="UP001153269">
    <property type="component" value="Unassembled WGS sequence"/>
</dbReference>
<proteinExistence type="predicted"/>